<evidence type="ECO:0000313" key="4">
    <source>
        <dbReference type="EMBL" id="GCB27617.1"/>
    </source>
</evidence>
<comment type="caution">
    <text evidence="4">The sequence shown here is derived from an EMBL/GenBank/DDBJ whole genome shotgun (WGS) entry which is preliminary data.</text>
</comment>
<reference evidence="4 5" key="1">
    <citation type="submission" date="2016-09" db="EMBL/GenBank/DDBJ databases">
        <title>Aspergillus awamori IFM 58123T.</title>
        <authorList>
            <person name="Kusuya Y."/>
            <person name="Shimizu M."/>
            <person name="Takahashi H."/>
            <person name="Yaguchi T."/>
        </authorList>
    </citation>
    <scope>NUCLEOTIDE SEQUENCE [LARGE SCALE GENOMIC DNA]</scope>
    <source>
        <strain evidence="4 5">IFM 58123</strain>
    </source>
</reference>
<dbReference type="PANTHER" id="PTHR13018:SF139">
    <property type="entry name" value="PHOSPHATE METABOLISM PROTEIN 7"/>
    <property type="match status" value="1"/>
</dbReference>
<keyword evidence="2" id="KW-1133">Transmembrane helix</keyword>
<protein>
    <submittedName>
        <fullName evidence="4">CSC1-like protein At3g21620</fullName>
    </submittedName>
</protein>
<evidence type="ECO:0000313" key="5">
    <source>
        <dbReference type="Proteomes" id="UP000286921"/>
    </source>
</evidence>
<dbReference type="Proteomes" id="UP000286921">
    <property type="component" value="Unassembled WGS sequence"/>
</dbReference>
<evidence type="ECO:0000256" key="1">
    <source>
        <dbReference type="SAM" id="MobiDB-lite"/>
    </source>
</evidence>
<name>A0A401L7X1_ASPAW</name>
<evidence type="ECO:0000256" key="2">
    <source>
        <dbReference type="SAM" id="Phobius"/>
    </source>
</evidence>
<dbReference type="GO" id="GO:0005886">
    <property type="term" value="C:plasma membrane"/>
    <property type="evidence" value="ECO:0007669"/>
    <property type="project" value="TreeGrafter"/>
</dbReference>
<dbReference type="InterPro" id="IPR032880">
    <property type="entry name" value="CSC1/OSCA1-like_N"/>
</dbReference>
<dbReference type="GO" id="GO:0005227">
    <property type="term" value="F:calcium-activated cation channel activity"/>
    <property type="evidence" value="ECO:0007669"/>
    <property type="project" value="InterPro"/>
</dbReference>
<sequence>MSKTIANNPWLEYFKAGAFDDPQDWSESHPEANKNICGKSSESPPTKDTAIATAEDIIQIKLDIASALVLEVERTAVNVSEVLETSALDENIVLLEKVVIAVGVLCCLQKLLVAMPEASSMLDSALLMVKVGVLELKYLAELFIPVLPVMVPGERFVEDVESTTGIVVEGDSDACRTFITTANLIVNTAMKISTINENVAHAAGKAQRDRGLSFQSFLLTVLVYGSVLILSFKCFVDDDSIFVRKYGLDSYLFLRLLRTALRLFFPTALLVVPVLLPVNYTSGSQSTSGLDRFSIANVTNGEDYRYWITALIAILVHMHLCYVLIREFKFIVRIRQAHLHRYSRLQEVTTVLVTELPPDLCNRELLARLYSRFNEGTTEVILPGEAVHAARKSELDKLLKKRDDLARDNAIQRPQLLISDLKGWIQVIISSAYLRWQVISDYLLQAIQDEGTYA</sequence>
<feature type="transmembrane region" description="Helical" evidence="2">
    <location>
        <begin position="256"/>
        <end position="276"/>
    </location>
</feature>
<dbReference type="InterPro" id="IPR045122">
    <property type="entry name" value="Csc1-like"/>
</dbReference>
<evidence type="ECO:0000259" key="3">
    <source>
        <dbReference type="Pfam" id="PF13967"/>
    </source>
</evidence>
<proteinExistence type="predicted"/>
<feature type="region of interest" description="Disordered" evidence="1">
    <location>
        <begin position="24"/>
        <end position="47"/>
    </location>
</feature>
<feature type="domain" description="CSC1/OSCA1-like N-terminal transmembrane" evidence="3">
    <location>
        <begin position="239"/>
        <end position="327"/>
    </location>
</feature>
<dbReference type="Pfam" id="PF13967">
    <property type="entry name" value="RSN1_TM"/>
    <property type="match status" value="1"/>
</dbReference>
<feature type="transmembrane region" description="Helical" evidence="2">
    <location>
        <begin position="217"/>
        <end position="236"/>
    </location>
</feature>
<keyword evidence="5" id="KW-1185">Reference proteome</keyword>
<dbReference type="AlphaFoldDB" id="A0A401L7X1"/>
<dbReference type="EMBL" id="BDHI01000029">
    <property type="protein sequence ID" value="GCB27617.1"/>
    <property type="molecule type" value="Genomic_DNA"/>
</dbReference>
<keyword evidence="2" id="KW-0812">Transmembrane</keyword>
<feature type="transmembrane region" description="Helical" evidence="2">
    <location>
        <begin position="306"/>
        <end position="325"/>
    </location>
</feature>
<accession>A0A401L7X1</accession>
<keyword evidence="2" id="KW-0472">Membrane</keyword>
<gene>
    <name evidence="4" type="ORF">AAWM_10502</name>
</gene>
<dbReference type="PANTHER" id="PTHR13018">
    <property type="entry name" value="PROBABLE MEMBRANE PROTEIN DUF221-RELATED"/>
    <property type="match status" value="1"/>
</dbReference>
<organism evidence="4 5">
    <name type="scientific">Aspergillus awamori</name>
    <name type="common">Black koji mold</name>
    <dbReference type="NCBI Taxonomy" id="105351"/>
    <lineage>
        <taxon>Eukaryota</taxon>
        <taxon>Fungi</taxon>
        <taxon>Dikarya</taxon>
        <taxon>Ascomycota</taxon>
        <taxon>Pezizomycotina</taxon>
        <taxon>Eurotiomycetes</taxon>
        <taxon>Eurotiomycetidae</taxon>
        <taxon>Eurotiales</taxon>
        <taxon>Aspergillaceae</taxon>
        <taxon>Aspergillus</taxon>
    </lineage>
</organism>